<dbReference type="PANTHER" id="PTHR38591:SF1">
    <property type="entry name" value="BLL1000 PROTEIN"/>
    <property type="match status" value="1"/>
</dbReference>
<dbReference type="EMBL" id="CP136921">
    <property type="protein sequence ID" value="WOO32513.1"/>
    <property type="molecule type" value="Genomic_DNA"/>
</dbReference>
<keyword evidence="1" id="KW-0732">Signal</keyword>
<sequence>MINRRALLALGVLAWAGPAAALPARTLVFPRDHGSHPDLRTEWWYLTGQARTGPTPGRLWGFQITFFRSRVDATQGLQSAFAARQLLFAHAALTDLQGGRQLHDQRIARAGFGIAQAAEDDTNIHLRDWSLARTPTSAPGHSRYDIRAQADGFALELSCASTQPILLQGDASLSRKGPDASQASYYYSQPQLAVTGAITLGGRRMTVTDAPGPDNRAWLDHECSQALMHPDAVGWDWIGMNLDDGGALTAFQLRRADGSALWAGGSWRQAGVSGAQSFEPQAVRFTPLRHWRSNVSGALYPVEWRVDTPAGSFTVRALLDAQELDSRGSTGAIYWEGLSELRDAAGRALGRGYLEMTGYAQPLRLARQPGNIET</sequence>
<accession>A0ABZ0J3V0</accession>
<evidence type="ECO:0000256" key="1">
    <source>
        <dbReference type="SAM" id="SignalP"/>
    </source>
</evidence>
<dbReference type="InterPro" id="IPR023374">
    <property type="entry name" value="AttH-like_dom_sf"/>
</dbReference>
<reference evidence="3 4" key="1">
    <citation type="submission" date="2023-03" db="EMBL/GenBank/DDBJ databases">
        <title>Diaphorobacter basophil sp. nov., isolated from a sewage-treatment plant.</title>
        <authorList>
            <person name="Yang K."/>
        </authorList>
    </citation>
    <scope>NUCLEOTIDE SEQUENCE [LARGE SCALE GENOMIC DNA]</scope>
    <source>
        <strain evidence="3 4">Y-1</strain>
    </source>
</reference>
<organism evidence="3 4">
    <name type="scientific">Diaphorobacter limosus</name>
    <dbReference type="NCBI Taxonomy" id="3036128"/>
    <lineage>
        <taxon>Bacteria</taxon>
        <taxon>Pseudomonadati</taxon>
        <taxon>Pseudomonadota</taxon>
        <taxon>Betaproteobacteria</taxon>
        <taxon>Burkholderiales</taxon>
        <taxon>Comamonadaceae</taxon>
        <taxon>Diaphorobacter</taxon>
    </lineage>
</organism>
<dbReference type="SUPFAM" id="SSF159245">
    <property type="entry name" value="AttH-like"/>
    <property type="match status" value="1"/>
</dbReference>
<name>A0ABZ0J3V0_9BURK</name>
<protein>
    <submittedName>
        <fullName evidence="3">Carotenoid 1,2-hydratase</fullName>
    </submittedName>
</protein>
<evidence type="ECO:0000313" key="3">
    <source>
        <dbReference type="EMBL" id="WOO32513.1"/>
    </source>
</evidence>
<dbReference type="PANTHER" id="PTHR38591">
    <property type="entry name" value="HYDROLASE"/>
    <property type="match status" value="1"/>
</dbReference>
<dbReference type="Gene3D" id="2.40.370.10">
    <property type="entry name" value="AttH-like domain"/>
    <property type="match status" value="2"/>
</dbReference>
<dbReference type="Pfam" id="PF17186">
    <property type="entry name" value="Lipocalin_9"/>
    <property type="match status" value="1"/>
</dbReference>
<evidence type="ECO:0000313" key="4">
    <source>
        <dbReference type="Proteomes" id="UP001303211"/>
    </source>
</evidence>
<feature type="domain" description="AttH" evidence="2">
    <location>
        <begin position="41"/>
        <end position="224"/>
    </location>
</feature>
<dbReference type="RefSeq" id="WP_317701972.1">
    <property type="nucleotide sequence ID" value="NZ_CP136921.1"/>
</dbReference>
<gene>
    <name evidence="3" type="ORF">P4826_19400</name>
</gene>
<proteinExistence type="predicted"/>
<feature type="signal peptide" evidence="1">
    <location>
        <begin position="1"/>
        <end position="21"/>
    </location>
</feature>
<dbReference type="Proteomes" id="UP001303211">
    <property type="component" value="Chromosome"/>
</dbReference>
<evidence type="ECO:0000259" key="2">
    <source>
        <dbReference type="Pfam" id="PF07143"/>
    </source>
</evidence>
<dbReference type="InterPro" id="IPR010791">
    <property type="entry name" value="AttH_dom"/>
</dbReference>
<feature type="chain" id="PRO_5045427375" evidence="1">
    <location>
        <begin position="22"/>
        <end position="374"/>
    </location>
</feature>
<keyword evidence="4" id="KW-1185">Reference proteome</keyword>
<dbReference type="Pfam" id="PF07143">
    <property type="entry name" value="CrtC"/>
    <property type="match status" value="1"/>
</dbReference>